<keyword evidence="1" id="KW-0472">Membrane</keyword>
<feature type="transmembrane region" description="Helical" evidence="1">
    <location>
        <begin position="58"/>
        <end position="82"/>
    </location>
</feature>
<feature type="transmembrane region" description="Helical" evidence="1">
    <location>
        <begin position="94"/>
        <end position="120"/>
    </location>
</feature>
<name>A0ABN8HZE2_9NEOP</name>
<proteinExistence type="predicted"/>
<evidence type="ECO:0000256" key="1">
    <source>
        <dbReference type="SAM" id="Phobius"/>
    </source>
</evidence>
<protein>
    <submittedName>
        <fullName evidence="2">Uncharacterized protein</fullName>
    </submittedName>
</protein>
<accession>A0ABN8HZE2</accession>
<gene>
    <name evidence="2" type="ORF">IPOD504_LOCUS3327</name>
</gene>
<evidence type="ECO:0000313" key="2">
    <source>
        <dbReference type="EMBL" id="CAH2041664.1"/>
    </source>
</evidence>
<sequence>MYTEMPPIKRCCCAPAGCELLGWAYSKLVFNILLFGGALIWLSLIFMLILFTSHAIHFILMIAIVMIFVLLDIFFSIVLIVGVRKKRTTLICLYYRYGMVQAVLLTALFLLSVGVFWVTVGDISQDSGEEHIVIVSSAIYFLFLILHVYLMFLVRNEVMKLKANGEFHFVNHAADPTCVMQTIDFPPTVENNVGVTEKILS</sequence>
<evidence type="ECO:0000313" key="3">
    <source>
        <dbReference type="Proteomes" id="UP000837857"/>
    </source>
</evidence>
<keyword evidence="3" id="KW-1185">Reference proteome</keyword>
<feature type="transmembrane region" description="Helical" evidence="1">
    <location>
        <begin position="28"/>
        <end position="52"/>
    </location>
</feature>
<reference evidence="2" key="1">
    <citation type="submission" date="2022-03" db="EMBL/GenBank/DDBJ databases">
        <authorList>
            <person name="Martin H S."/>
        </authorList>
    </citation>
    <scope>NUCLEOTIDE SEQUENCE</scope>
</reference>
<feature type="transmembrane region" description="Helical" evidence="1">
    <location>
        <begin position="132"/>
        <end position="154"/>
    </location>
</feature>
<keyword evidence="1" id="KW-1133">Transmembrane helix</keyword>
<keyword evidence="1" id="KW-0812">Transmembrane</keyword>
<feature type="non-terminal residue" evidence="2">
    <location>
        <position position="201"/>
    </location>
</feature>
<dbReference type="EMBL" id="OW152825">
    <property type="protein sequence ID" value="CAH2041664.1"/>
    <property type="molecule type" value="Genomic_DNA"/>
</dbReference>
<organism evidence="2 3">
    <name type="scientific">Iphiclides podalirius</name>
    <name type="common">scarce swallowtail</name>
    <dbReference type="NCBI Taxonomy" id="110791"/>
    <lineage>
        <taxon>Eukaryota</taxon>
        <taxon>Metazoa</taxon>
        <taxon>Ecdysozoa</taxon>
        <taxon>Arthropoda</taxon>
        <taxon>Hexapoda</taxon>
        <taxon>Insecta</taxon>
        <taxon>Pterygota</taxon>
        <taxon>Neoptera</taxon>
        <taxon>Endopterygota</taxon>
        <taxon>Lepidoptera</taxon>
        <taxon>Glossata</taxon>
        <taxon>Ditrysia</taxon>
        <taxon>Papilionoidea</taxon>
        <taxon>Papilionidae</taxon>
        <taxon>Papilioninae</taxon>
        <taxon>Iphiclides</taxon>
    </lineage>
</organism>
<dbReference type="Proteomes" id="UP000837857">
    <property type="component" value="Chromosome 13"/>
</dbReference>